<feature type="region of interest" description="Disordered" evidence="1">
    <location>
        <begin position="68"/>
        <end position="93"/>
    </location>
</feature>
<sequence length="237" mass="22980">MVKRTKGKKGSVGGGGTSDGGISTDSSVARAGGMMRKESVDLLSSESGGEDGKRLKLGSPGVAIGKGGKVVAGGELPSGSGSRRTTTAADVKSAGGVDGAGGSASAAVVDSGAGVASEGFTAGEMKEVTDALVGTVYEAGVSGSMARRLIQYAGQYEELLMRLMLENEAIKGKLSAYEAMAGRGALVGGRPLVSPAAENARTGTFVAPAAPVCAGCEAGGDVVGGGEGQGKGGDDFG</sequence>
<evidence type="ECO:0000313" key="2">
    <source>
        <dbReference type="EnsemblMetazoa" id="SCAU010432-PA"/>
    </source>
</evidence>
<gene>
    <name evidence="2" type="primary">106095203</name>
</gene>
<organism evidence="2 3">
    <name type="scientific">Stomoxys calcitrans</name>
    <name type="common">Stable fly</name>
    <name type="synonym">Conops calcitrans</name>
    <dbReference type="NCBI Taxonomy" id="35570"/>
    <lineage>
        <taxon>Eukaryota</taxon>
        <taxon>Metazoa</taxon>
        <taxon>Ecdysozoa</taxon>
        <taxon>Arthropoda</taxon>
        <taxon>Hexapoda</taxon>
        <taxon>Insecta</taxon>
        <taxon>Pterygota</taxon>
        <taxon>Neoptera</taxon>
        <taxon>Endopterygota</taxon>
        <taxon>Diptera</taxon>
        <taxon>Brachycera</taxon>
        <taxon>Muscomorpha</taxon>
        <taxon>Muscoidea</taxon>
        <taxon>Muscidae</taxon>
        <taxon>Stomoxys</taxon>
    </lineage>
</organism>
<feature type="region of interest" description="Disordered" evidence="1">
    <location>
        <begin position="1"/>
        <end position="56"/>
    </location>
</feature>
<keyword evidence="3" id="KW-1185">Reference proteome</keyword>
<evidence type="ECO:0000256" key="1">
    <source>
        <dbReference type="SAM" id="MobiDB-lite"/>
    </source>
</evidence>
<name>A0A1I8PRG5_STOCA</name>
<dbReference type="EnsemblMetazoa" id="SCAU010432-RA">
    <property type="protein sequence ID" value="SCAU010432-PA"/>
    <property type="gene ID" value="SCAU010432"/>
</dbReference>
<evidence type="ECO:0000313" key="3">
    <source>
        <dbReference type="Proteomes" id="UP000095300"/>
    </source>
</evidence>
<reference evidence="2" key="1">
    <citation type="submission" date="2020-05" db="UniProtKB">
        <authorList>
            <consortium name="EnsemblMetazoa"/>
        </authorList>
    </citation>
    <scope>IDENTIFICATION</scope>
    <source>
        <strain evidence="2">USDA</strain>
    </source>
</reference>
<protein>
    <submittedName>
        <fullName evidence="2">Uncharacterized protein</fullName>
    </submittedName>
</protein>
<proteinExistence type="predicted"/>
<feature type="compositionally biased region" description="Gly residues" evidence="1">
    <location>
        <begin position="10"/>
        <end position="19"/>
    </location>
</feature>
<accession>A0A1I8PRG5</accession>
<dbReference type="Proteomes" id="UP000095300">
    <property type="component" value="Unassembled WGS sequence"/>
</dbReference>
<dbReference type="AlphaFoldDB" id="A0A1I8PRG5"/>
<dbReference type="VEuPathDB" id="VectorBase:SCAU010432"/>